<evidence type="ECO:0000313" key="2">
    <source>
        <dbReference type="Proteomes" id="UP000215861"/>
    </source>
</evidence>
<comment type="caution">
    <text evidence="1">The sequence shown here is derived from an EMBL/GenBank/DDBJ whole genome shotgun (WGS) entry which is preliminary data.</text>
</comment>
<dbReference type="OrthoDB" id="9000156at2"/>
<dbReference type="RefSeq" id="WP_095037948.1">
    <property type="nucleotide sequence ID" value="NZ_NQKQ01000028.1"/>
</dbReference>
<reference evidence="1 2" key="1">
    <citation type="submission" date="2017-08" db="EMBL/GenBank/DDBJ databases">
        <title>Genomic and metabolic characterisation of spoilage-associated Pseudomonas species.</title>
        <authorList>
            <person name="Stanborough T."/>
            <person name="Fegan N."/>
            <person name="Powell S.M."/>
            <person name="Singh T."/>
            <person name="Tamplin M.L."/>
            <person name="Chandry P.S."/>
        </authorList>
    </citation>
    <scope>NUCLEOTIDE SEQUENCE [LARGE SCALE GENOMIC DNA]</scope>
    <source>
        <strain evidence="1 2">F1801</strain>
    </source>
</reference>
<gene>
    <name evidence="1" type="ORF">CJU81_19835</name>
</gene>
<accession>A0A267A5H9</accession>
<proteinExistence type="predicted"/>
<organism evidence="1 2">
    <name type="scientific">Pseudomonas fragi</name>
    <dbReference type="NCBI Taxonomy" id="296"/>
    <lineage>
        <taxon>Bacteria</taxon>
        <taxon>Pseudomonadati</taxon>
        <taxon>Pseudomonadota</taxon>
        <taxon>Gammaproteobacteria</taxon>
        <taxon>Pseudomonadales</taxon>
        <taxon>Pseudomonadaceae</taxon>
        <taxon>Pseudomonas</taxon>
    </lineage>
</organism>
<protein>
    <submittedName>
        <fullName evidence="1">Uncharacterized protein</fullName>
    </submittedName>
</protein>
<dbReference type="Proteomes" id="UP000215861">
    <property type="component" value="Unassembled WGS sequence"/>
</dbReference>
<dbReference type="EMBL" id="NQKQ01000028">
    <property type="protein sequence ID" value="PAA07024.1"/>
    <property type="molecule type" value="Genomic_DNA"/>
</dbReference>
<evidence type="ECO:0000313" key="1">
    <source>
        <dbReference type="EMBL" id="PAA07024.1"/>
    </source>
</evidence>
<sequence>MKNAQTCSLLLQRNPDYNLAIPCSARNLPLFETQDYARRSVYAHDNSTPVLVNNQQYYTLLSTLARRIWDSCGEQTLLLAQVRMPSIDLALPKNLLDPRVTLGAHLCNEALFWAHQIQTPVVWISAEQIRRDLWDGGDNLVHIAAWNTAQTPAINEWFLPDLDYFAAQVHTSPVHEQFTTSQPKCTHVQR</sequence>
<dbReference type="AlphaFoldDB" id="A0A267A5H9"/>
<name>A0A267A5H9_PSEFR</name>